<sequence length="66" mass="6282">MEDTGSGKAWLGCPRRGHGLTAALPCQPVTAAVGCGGDLIAGALWHGLAAGVAPAAAAAAVARSMA</sequence>
<evidence type="ECO:0000313" key="1">
    <source>
        <dbReference type="EMBL" id="PNW81673.1"/>
    </source>
</evidence>
<reference evidence="1 2" key="1">
    <citation type="journal article" date="2007" name="Science">
        <title>The Chlamydomonas genome reveals the evolution of key animal and plant functions.</title>
        <authorList>
            <person name="Merchant S.S."/>
            <person name="Prochnik S.E."/>
            <person name="Vallon O."/>
            <person name="Harris E.H."/>
            <person name="Karpowicz S.J."/>
            <person name="Witman G.B."/>
            <person name="Terry A."/>
            <person name="Salamov A."/>
            <person name="Fritz-Laylin L.K."/>
            <person name="Marechal-Drouard L."/>
            <person name="Marshall W.F."/>
            <person name="Qu L.H."/>
            <person name="Nelson D.R."/>
            <person name="Sanderfoot A.A."/>
            <person name="Spalding M.H."/>
            <person name="Kapitonov V.V."/>
            <person name="Ren Q."/>
            <person name="Ferris P."/>
            <person name="Lindquist E."/>
            <person name="Shapiro H."/>
            <person name="Lucas S.M."/>
            <person name="Grimwood J."/>
            <person name="Schmutz J."/>
            <person name="Cardol P."/>
            <person name="Cerutti H."/>
            <person name="Chanfreau G."/>
            <person name="Chen C.L."/>
            <person name="Cognat V."/>
            <person name="Croft M.T."/>
            <person name="Dent R."/>
            <person name="Dutcher S."/>
            <person name="Fernandez E."/>
            <person name="Fukuzawa H."/>
            <person name="Gonzalez-Ballester D."/>
            <person name="Gonzalez-Halphen D."/>
            <person name="Hallmann A."/>
            <person name="Hanikenne M."/>
            <person name="Hippler M."/>
            <person name="Inwood W."/>
            <person name="Jabbari K."/>
            <person name="Kalanon M."/>
            <person name="Kuras R."/>
            <person name="Lefebvre P.A."/>
            <person name="Lemaire S.D."/>
            <person name="Lobanov A.V."/>
            <person name="Lohr M."/>
            <person name="Manuell A."/>
            <person name="Meier I."/>
            <person name="Mets L."/>
            <person name="Mittag M."/>
            <person name="Mittelmeier T."/>
            <person name="Moroney J.V."/>
            <person name="Moseley J."/>
            <person name="Napoli C."/>
            <person name="Nedelcu A.M."/>
            <person name="Niyogi K."/>
            <person name="Novoselov S.V."/>
            <person name="Paulsen I.T."/>
            <person name="Pazour G."/>
            <person name="Purton S."/>
            <person name="Ral J.P."/>
            <person name="Riano-Pachon D.M."/>
            <person name="Riekhof W."/>
            <person name="Rymarquis L."/>
            <person name="Schroda M."/>
            <person name="Stern D."/>
            <person name="Umen J."/>
            <person name="Willows R."/>
            <person name="Wilson N."/>
            <person name="Zimmer S.L."/>
            <person name="Allmer J."/>
            <person name="Balk J."/>
            <person name="Bisova K."/>
            <person name="Chen C.J."/>
            <person name="Elias M."/>
            <person name="Gendler K."/>
            <person name="Hauser C."/>
            <person name="Lamb M.R."/>
            <person name="Ledford H."/>
            <person name="Long J.C."/>
            <person name="Minagawa J."/>
            <person name="Page M.D."/>
            <person name="Pan J."/>
            <person name="Pootakham W."/>
            <person name="Roje S."/>
            <person name="Rose A."/>
            <person name="Stahlberg E."/>
            <person name="Terauchi A.M."/>
            <person name="Yang P."/>
            <person name="Ball S."/>
            <person name="Bowler C."/>
            <person name="Dieckmann C.L."/>
            <person name="Gladyshev V.N."/>
            <person name="Green P."/>
            <person name="Jorgensen R."/>
            <person name="Mayfield S."/>
            <person name="Mueller-Roeber B."/>
            <person name="Rajamani S."/>
            <person name="Sayre R.T."/>
            <person name="Brokstein P."/>
            <person name="Dubchak I."/>
            <person name="Goodstein D."/>
            <person name="Hornick L."/>
            <person name="Huang Y.W."/>
            <person name="Jhaveri J."/>
            <person name="Luo Y."/>
            <person name="Martinez D."/>
            <person name="Ngau W.C."/>
            <person name="Otillar B."/>
            <person name="Poliakov A."/>
            <person name="Porter A."/>
            <person name="Szajkowski L."/>
            <person name="Werner G."/>
            <person name="Zhou K."/>
            <person name="Grigoriev I.V."/>
            <person name="Rokhsar D.S."/>
            <person name="Grossman A.R."/>
        </authorList>
    </citation>
    <scope>NUCLEOTIDE SEQUENCE [LARGE SCALE GENOMIC DNA]</scope>
    <source>
        <strain evidence="2">CC-503</strain>
    </source>
</reference>
<evidence type="ECO:0000313" key="2">
    <source>
        <dbReference type="Proteomes" id="UP000006906"/>
    </source>
</evidence>
<accession>A0A2K3DMD3</accession>
<dbReference type="AlphaFoldDB" id="A0A2K3DMD3"/>
<dbReference type="GeneID" id="66053571"/>
<proteinExistence type="predicted"/>
<dbReference type="EMBL" id="CM008967">
    <property type="protein sequence ID" value="PNW81673.1"/>
    <property type="molecule type" value="Genomic_DNA"/>
</dbReference>
<dbReference type="Proteomes" id="UP000006906">
    <property type="component" value="Chromosome 6"/>
</dbReference>
<protein>
    <submittedName>
        <fullName evidence="1">Uncharacterized protein</fullName>
    </submittedName>
</protein>
<keyword evidence="2" id="KW-1185">Reference proteome</keyword>
<gene>
    <name evidence="1" type="ORF">CHLRE_06g255626v5</name>
</gene>
<dbReference type="KEGG" id="cre:CHLRE_06g255626v5"/>
<organism evidence="1 2">
    <name type="scientific">Chlamydomonas reinhardtii</name>
    <name type="common">Chlamydomonas smithii</name>
    <dbReference type="NCBI Taxonomy" id="3055"/>
    <lineage>
        <taxon>Eukaryota</taxon>
        <taxon>Viridiplantae</taxon>
        <taxon>Chlorophyta</taxon>
        <taxon>core chlorophytes</taxon>
        <taxon>Chlorophyceae</taxon>
        <taxon>CS clade</taxon>
        <taxon>Chlamydomonadales</taxon>
        <taxon>Chlamydomonadaceae</taxon>
        <taxon>Chlamydomonas</taxon>
    </lineage>
</organism>
<name>A0A2K3DMD3_CHLRE</name>
<dbReference type="InParanoid" id="A0A2K3DMD3"/>
<dbReference type="Gramene" id="PNW81673">
    <property type="protein sequence ID" value="PNW81673"/>
    <property type="gene ID" value="CHLRE_06g255626v5"/>
</dbReference>
<dbReference type="RefSeq" id="XP_042923399.1">
    <property type="nucleotide sequence ID" value="XM_043062693.1"/>
</dbReference>